<name>A0A9E7NDZ5_9EURY</name>
<accession>A0A9E7NDZ5</accession>
<proteinExistence type="predicted"/>
<protein>
    <submittedName>
        <fullName evidence="1">Uncharacterized protein</fullName>
    </submittedName>
</protein>
<keyword evidence="2" id="KW-1185">Reference proteome</keyword>
<evidence type="ECO:0000313" key="2">
    <source>
        <dbReference type="Proteomes" id="UP001056855"/>
    </source>
</evidence>
<reference evidence="1" key="1">
    <citation type="submission" date="2022-06" db="EMBL/GenBank/DDBJ databases">
        <title>Diverse halophilic archaea isolated from saline environments.</title>
        <authorList>
            <person name="Cui H.-L."/>
        </authorList>
    </citation>
    <scope>NUCLEOTIDE SEQUENCE</scope>
    <source>
        <strain evidence="1">WLHS1</strain>
        <plasmid evidence="1">unnamed1</plasmid>
    </source>
</reference>
<geneLocation type="plasmid" evidence="1 2">
    <name>unnamed1</name>
</geneLocation>
<dbReference type="KEGG" id="sawl:NGM29_19445"/>
<organism evidence="1 2">
    <name type="scientific">Natronosalvus rutilus</name>
    <dbReference type="NCBI Taxonomy" id="2953753"/>
    <lineage>
        <taxon>Archaea</taxon>
        <taxon>Methanobacteriati</taxon>
        <taxon>Methanobacteriota</taxon>
        <taxon>Stenosarchaea group</taxon>
        <taxon>Halobacteria</taxon>
        <taxon>Halobacteriales</taxon>
        <taxon>Natrialbaceae</taxon>
        <taxon>Natronosalvus</taxon>
    </lineage>
</organism>
<dbReference type="RefSeq" id="WP_254160761.1">
    <property type="nucleotide sequence ID" value="NZ_CP100356.1"/>
</dbReference>
<dbReference type="Proteomes" id="UP001056855">
    <property type="component" value="Plasmid unnamed1"/>
</dbReference>
<evidence type="ECO:0000313" key="1">
    <source>
        <dbReference type="EMBL" id="UTF55581.1"/>
    </source>
</evidence>
<gene>
    <name evidence="1" type="ORF">NGM29_19445</name>
</gene>
<dbReference type="EMBL" id="CP100356">
    <property type="protein sequence ID" value="UTF55581.1"/>
    <property type="molecule type" value="Genomic_DNA"/>
</dbReference>
<dbReference type="GeneID" id="73292269"/>
<sequence length="233" mass="25596">MKILIVDQCSNSKSYPNDSAVYDAPELDESSLDSLRAREGVASIPARKLYTGRQQQYIGDAIDSLRANGHAINRYFISAGFGVVEEDEELPPYNVTFAEMTAKEIESRSETLGISRRVRELATALTYDLIFFPLGTDYYRALDMPDVVSSLPPETLAVAFNQEELAEQFDNVVSIPARTKQAKEQGSIVVALKGAYLKNFADNLALGAEFTSSDDVKAACLGSPTSQRDLSEF</sequence>
<keyword evidence="1" id="KW-0614">Plasmid</keyword>
<dbReference type="AlphaFoldDB" id="A0A9E7NDZ5"/>